<reference evidence="1 2" key="1">
    <citation type="submission" date="2017-08" db="EMBL/GenBank/DDBJ databases">
        <title>Complete genome sequence of Mucilaginibacter sp. strain BJC16-A31.</title>
        <authorList>
            <consortium name="Henan University of Science and Technology"/>
            <person name="You X."/>
        </authorList>
    </citation>
    <scope>NUCLEOTIDE SEQUENCE [LARGE SCALE GENOMIC DNA]</scope>
    <source>
        <strain evidence="1 2">BJC16-A31</strain>
    </source>
</reference>
<name>A0A223NUN2_9SPHI</name>
<evidence type="ECO:0000313" key="1">
    <source>
        <dbReference type="EMBL" id="ASU33546.1"/>
    </source>
</evidence>
<sequence length="161" mass="17115">MSSTAFGFKAKLLIGEQTVPLASEIAIGDDQSSNGVQNGFIFKLDRQPSDPPVTVYLGDVISFIETELGAADLSSSPDMALITQAFPSLTPGNFNSTNQTMINVYEFSINSSTSEFLFSFNLDVEGSDPSTGLIPLPSQLASWLNIQSLSIAFSATTKSST</sequence>
<keyword evidence="2" id="KW-1185">Reference proteome</keyword>
<dbReference type="EMBL" id="CP022743">
    <property type="protein sequence ID" value="ASU33546.1"/>
    <property type="molecule type" value="Genomic_DNA"/>
</dbReference>
<dbReference type="AlphaFoldDB" id="A0A223NUN2"/>
<dbReference type="RefSeq" id="WP_094569989.1">
    <property type="nucleotide sequence ID" value="NZ_CP022743.1"/>
</dbReference>
<dbReference type="KEGG" id="muc:MuYL_1650"/>
<accession>A0A223NUN2</accession>
<evidence type="ECO:0000313" key="2">
    <source>
        <dbReference type="Proteomes" id="UP000215002"/>
    </source>
</evidence>
<proteinExistence type="predicted"/>
<dbReference type="Proteomes" id="UP000215002">
    <property type="component" value="Chromosome"/>
</dbReference>
<protein>
    <submittedName>
        <fullName evidence="1">Uncharacterized protein</fullName>
    </submittedName>
</protein>
<organism evidence="1 2">
    <name type="scientific">Mucilaginibacter xinganensis</name>
    <dbReference type="NCBI Taxonomy" id="1234841"/>
    <lineage>
        <taxon>Bacteria</taxon>
        <taxon>Pseudomonadati</taxon>
        <taxon>Bacteroidota</taxon>
        <taxon>Sphingobacteriia</taxon>
        <taxon>Sphingobacteriales</taxon>
        <taxon>Sphingobacteriaceae</taxon>
        <taxon>Mucilaginibacter</taxon>
    </lineage>
</organism>
<gene>
    <name evidence="1" type="ORF">MuYL_1650</name>
</gene>
<dbReference type="OrthoDB" id="1492665at2"/>